<keyword evidence="1" id="KW-0812">Transmembrane</keyword>
<proteinExistence type="predicted"/>
<protein>
    <submittedName>
        <fullName evidence="2">Uncharacterized protein</fullName>
    </submittedName>
</protein>
<feature type="transmembrane region" description="Helical" evidence="1">
    <location>
        <begin position="20"/>
        <end position="39"/>
    </location>
</feature>
<keyword evidence="3" id="KW-1185">Reference proteome</keyword>
<gene>
    <name evidence="2" type="ORF">CSC94_17790</name>
</gene>
<keyword evidence="1" id="KW-0472">Membrane</keyword>
<reference evidence="2 3" key="1">
    <citation type="submission" date="2017-10" db="EMBL/GenBank/DDBJ databases">
        <title>Sedimentibacterium mangrovi gen. nov., sp. nov., a novel member of family Phyllobacteriacea isolated from mangrove sediment.</title>
        <authorList>
            <person name="Liao H."/>
            <person name="Tian Y."/>
        </authorList>
    </citation>
    <scope>NUCLEOTIDE SEQUENCE [LARGE SCALE GENOMIC DNA]</scope>
    <source>
        <strain evidence="2 3">X9-2-2</strain>
    </source>
</reference>
<organism evidence="2 3">
    <name type="scientific">Zhengella mangrovi</name>
    <dbReference type="NCBI Taxonomy" id="1982044"/>
    <lineage>
        <taxon>Bacteria</taxon>
        <taxon>Pseudomonadati</taxon>
        <taxon>Pseudomonadota</taxon>
        <taxon>Alphaproteobacteria</taxon>
        <taxon>Hyphomicrobiales</taxon>
        <taxon>Notoacmeibacteraceae</taxon>
        <taxon>Zhengella</taxon>
    </lineage>
</organism>
<evidence type="ECO:0000313" key="2">
    <source>
        <dbReference type="EMBL" id="PHP65700.1"/>
    </source>
</evidence>
<keyword evidence="1" id="KW-1133">Transmembrane helix</keyword>
<accession>A0A2G1QJS4</accession>
<dbReference type="OrthoDB" id="8117243at2"/>
<name>A0A2G1QJS4_9HYPH</name>
<dbReference type="AlphaFoldDB" id="A0A2G1QJS4"/>
<evidence type="ECO:0000256" key="1">
    <source>
        <dbReference type="SAM" id="Phobius"/>
    </source>
</evidence>
<evidence type="ECO:0000313" key="3">
    <source>
        <dbReference type="Proteomes" id="UP000221168"/>
    </source>
</evidence>
<dbReference type="EMBL" id="PDVP01000013">
    <property type="protein sequence ID" value="PHP65700.1"/>
    <property type="molecule type" value="Genomic_DNA"/>
</dbReference>
<sequence length="112" mass="11264">MSVQDPASSATPRRSTVRQWLLAANVAAALFVILAIAIVPTGSRLVVVGSPFSPPGALMGVVSQAGGALVDGGAVDWIVIAEGSSADFAQRLFESGALLVLDGRLASACMGI</sequence>
<dbReference type="RefSeq" id="WP_099307726.1">
    <property type="nucleotide sequence ID" value="NZ_PDVP01000013.1"/>
</dbReference>
<comment type="caution">
    <text evidence="2">The sequence shown here is derived from an EMBL/GenBank/DDBJ whole genome shotgun (WGS) entry which is preliminary data.</text>
</comment>
<dbReference type="Proteomes" id="UP000221168">
    <property type="component" value="Unassembled WGS sequence"/>
</dbReference>